<comment type="caution">
    <text evidence="8">The sequence shown here is derived from an EMBL/GenBank/DDBJ whole genome shotgun (WGS) entry which is preliminary data.</text>
</comment>
<organism evidence="8 9">
    <name type="scientific">Cirrhinus mrigala</name>
    <name type="common">Mrigala</name>
    <dbReference type="NCBI Taxonomy" id="683832"/>
    <lineage>
        <taxon>Eukaryota</taxon>
        <taxon>Metazoa</taxon>
        <taxon>Chordata</taxon>
        <taxon>Craniata</taxon>
        <taxon>Vertebrata</taxon>
        <taxon>Euteleostomi</taxon>
        <taxon>Actinopterygii</taxon>
        <taxon>Neopterygii</taxon>
        <taxon>Teleostei</taxon>
        <taxon>Ostariophysi</taxon>
        <taxon>Cypriniformes</taxon>
        <taxon>Cyprinidae</taxon>
        <taxon>Labeoninae</taxon>
        <taxon>Labeonini</taxon>
        <taxon>Cirrhinus</taxon>
    </lineage>
</organism>
<feature type="domain" description="Phosphatidic acid phosphatase type 2/haloperoxidase" evidence="7">
    <location>
        <begin position="11"/>
        <end position="58"/>
    </location>
</feature>
<feature type="transmembrane region" description="Helical" evidence="6">
    <location>
        <begin position="18"/>
        <end position="36"/>
    </location>
</feature>
<accession>A0ABD0RPJ7</accession>
<evidence type="ECO:0000256" key="6">
    <source>
        <dbReference type="SAM" id="Phobius"/>
    </source>
</evidence>
<dbReference type="Gene3D" id="1.20.144.10">
    <property type="entry name" value="Phosphatidic acid phosphatase type 2/haloperoxidase"/>
    <property type="match status" value="1"/>
</dbReference>
<sequence length="59" mass="6418">MYITCSVKAKGTRLAKPVLSLGLMCLAFLTGINRVVEYRNHWSDVIAGFIIGGAIAVFM</sequence>
<evidence type="ECO:0000313" key="8">
    <source>
        <dbReference type="EMBL" id="KAL0200453.1"/>
    </source>
</evidence>
<dbReference type="InterPro" id="IPR036938">
    <property type="entry name" value="PAP2/HPO_sf"/>
</dbReference>
<dbReference type="GO" id="GO:0016020">
    <property type="term" value="C:membrane"/>
    <property type="evidence" value="ECO:0007669"/>
    <property type="project" value="UniProtKB-SubCell"/>
</dbReference>
<name>A0ABD0RPJ7_CIRMR</name>
<comment type="similarity">
    <text evidence="2">Belongs to the PA-phosphatase related phosphoesterase family.</text>
</comment>
<dbReference type="InterPro" id="IPR000326">
    <property type="entry name" value="PAP2/HPO"/>
</dbReference>
<evidence type="ECO:0000256" key="5">
    <source>
        <dbReference type="ARBA" id="ARBA00023136"/>
    </source>
</evidence>
<dbReference type="Proteomes" id="UP001529510">
    <property type="component" value="Unassembled WGS sequence"/>
</dbReference>
<dbReference type="PANTHER" id="PTHR10165:SF17">
    <property type="entry name" value="PHOSPHOLIPID PHOSPHATASE-RELATED PROTEIN TYPE 5"/>
    <property type="match status" value="1"/>
</dbReference>
<dbReference type="Pfam" id="PF01569">
    <property type="entry name" value="PAP2"/>
    <property type="match status" value="1"/>
</dbReference>
<protein>
    <recommendedName>
        <fullName evidence="7">Phosphatidic acid phosphatase type 2/haloperoxidase domain-containing protein</fullName>
    </recommendedName>
</protein>
<keyword evidence="9" id="KW-1185">Reference proteome</keyword>
<dbReference type="InterPro" id="IPR043216">
    <property type="entry name" value="PAP-like"/>
</dbReference>
<dbReference type="AlphaFoldDB" id="A0ABD0RPJ7"/>
<reference evidence="8 9" key="1">
    <citation type="submission" date="2024-05" db="EMBL/GenBank/DDBJ databases">
        <title>Genome sequencing and assembly of Indian major carp, Cirrhinus mrigala (Hamilton, 1822).</title>
        <authorList>
            <person name="Mohindra V."/>
            <person name="Chowdhury L.M."/>
            <person name="Lal K."/>
            <person name="Jena J.K."/>
        </authorList>
    </citation>
    <scope>NUCLEOTIDE SEQUENCE [LARGE SCALE GENOMIC DNA]</scope>
    <source>
        <strain evidence="8">CM1030</strain>
        <tissue evidence="8">Blood</tissue>
    </source>
</reference>
<evidence type="ECO:0000256" key="3">
    <source>
        <dbReference type="ARBA" id="ARBA00022692"/>
    </source>
</evidence>
<proteinExistence type="inferred from homology"/>
<dbReference type="EMBL" id="JAMKFB020000002">
    <property type="protein sequence ID" value="KAL0200453.1"/>
    <property type="molecule type" value="Genomic_DNA"/>
</dbReference>
<keyword evidence="4 6" id="KW-1133">Transmembrane helix</keyword>
<evidence type="ECO:0000256" key="4">
    <source>
        <dbReference type="ARBA" id="ARBA00022989"/>
    </source>
</evidence>
<keyword evidence="3 6" id="KW-0812">Transmembrane</keyword>
<evidence type="ECO:0000259" key="7">
    <source>
        <dbReference type="Pfam" id="PF01569"/>
    </source>
</evidence>
<feature type="non-terminal residue" evidence="8">
    <location>
        <position position="59"/>
    </location>
</feature>
<dbReference type="SUPFAM" id="SSF48317">
    <property type="entry name" value="Acid phosphatase/Vanadium-dependent haloperoxidase"/>
    <property type="match status" value="1"/>
</dbReference>
<evidence type="ECO:0000256" key="1">
    <source>
        <dbReference type="ARBA" id="ARBA00004141"/>
    </source>
</evidence>
<feature type="transmembrane region" description="Helical" evidence="6">
    <location>
        <begin position="42"/>
        <end position="58"/>
    </location>
</feature>
<keyword evidence="5 6" id="KW-0472">Membrane</keyword>
<gene>
    <name evidence="8" type="ORF">M9458_003640</name>
</gene>
<evidence type="ECO:0000313" key="9">
    <source>
        <dbReference type="Proteomes" id="UP001529510"/>
    </source>
</evidence>
<dbReference type="PANTHER" id="PTHR10165">
    <property type="entry name" value="LIPID PHOSPHATE PHOSPHATASE"/>
    <property type="match status" value="1"/>
</dbReference>
<comment type="subcellular location">
    <subcellularLocation>
        <location evidence="1">Membrane</location>
        <topology evidence="1">Multi-pass membrane protein</topology>
    </subcellularLocation>
</comment>
<evidence type="ECO:0000256" key="2">
    <source>
        <dbReference type="ARBA" id="ARBA00008816"/>
    </source>
</evidence>